<evidence type="ECO:0000313" key="16">
    <source>
        <dbReference type="Proteomes" id="UP000838412"/>
    </source>
</evidence>
<dbReference type="Pfam" id="PF08016">
    <property type="entry name" value="PKD_channel"/>
    <property type="match status" value="1"/>
</dbReference>
<evidence type="ECO:0000313" key="15">
    <source>
        <dbReference type="EMBL" id="CAH1237995.1"/>
    </source>
</evidence>
<feature type="region of interest" description="Disordered" evidence="10">
    <location>
        <begin position="2044"/>
        <end position="2068"/>
    </location>
</feature>
<evidence type="ECO:0000256" key="9">
    <source>
        <dbReference type="PROSITE-ProRule" id="PRU00152"/>
    </source>
</evidence>
<keyword evidence="6 11" id="KW-0472">Membrane</keyword>
<evidence type="ECO:0000256" key="10">
    <source>
        <dbReference type="SAM" id="MobiDB-lite"/>
    </source>
</evidence>
<dbReference type="PROSITE" id="PS50095">
    <property type="entry name" value="PLAT"/>
    <property type="match status" value="1"/>
</dbReference>
<dbReference type="PANTHER" id="PTHR10877:SF194">
    <property type="entry name" value="LOCATION OF VULVA DEFECTIVE 1"/>
    <property type="match status" value="1"/>
</dbReference>
<evidence type="ECO:0000259" key="13">
    <source>
        <dbReference type="PROSITE" id="PS50095"/>
    </source>
</evidence>
<dbReference type="InterPro" id="IPR051223">
    <property type="entry name" value="Polycystin"/>
</dbReference>
<gene>
    <name evidence="15" type="primary">PKD1L3</name>
    <name evidence="15" type="ORF">BLAG_LOCUS2765</name>
</gene>
<dbReference type="InterPro" id="IPR003915">
    <property type="entry name" value="PKD_2"/>
</dbReference>
<feature type="compositionally biased region" description="Basic and acidic residues" evidence="10">
    <location>
        <begin position="1345"/>
        <end position="1358"/>
    </location>
</feature>
<keyword evidence="5 11" id="KW-1133">Transmembrane helix</keyword>
<dbReference type="InterPro" id="IPR013122">
    <property type="entry name" value="PKD1_2_channel"/>
</dbReference>
<dbReference type="Pfam" id="PF20519">
    <property type="entry name" value="Polycystin_dom"/>
    <property type="match status" value="1"/>
</dbReference>
<feature type="transmembrane region" description="Helical" evidence="11">
    <location>
        <begin position="1053"/>
        <end position="1072"/>
    </location>
</feature>
<dbReference type="PRINTS" id="PR01433">
    <property type="entry name" value="POLYCYSTIN2"/>
</dbReference>
<comment type="caution">
    <text evidence="9">Lacks conserved residue(s) required for the propagation of feature annotation.</text>
</comment>
<feature type="transmembrane region" description="Helical" evidence="11">
    <location>
        <begin position="1422"/>
        <end position="1446"/>
    </location>
</feature>
<dbReference type="OrthoDB" id="10049156at2759"/>
<evidence type="ECO:0000256" key="12">
    <source>
        <dbReference type="SAM" id="SignalP"/>
    </source>
</evidence>
<keyword evidence="7" id="KW-1015">Disulfide bond</keyword>
<dbReference type="GO" id="GO:0005262">
    <property type="term" value="F:calcium channel activity"/>
    <property type="evidence" value="ECO:0007669"/>
    <property type="project" value="TreeGrafter"/>
</dbReference>
<evidence type="ECO:0000256" key="8">
    <source>
        <dbReference type="ARBA" id="ARBA00023180"/>
    </source>
</evidence>
<dbReference type="InterPro" id="IPR046338">
    <property type="entry name" value="GAIN_dom_sf"/>
</dbReference>
<dbReference type="SMART" id="SM00308">
    <property type="entry name" value="LH2"/>
    <property type="match status" value="1"/>
</dbReference>
<feature type="transmembrane region" description="Helical" evidence="11">
    <location>
        <begin position="1262"/>
        <end position="1281"/>
    </location>
</feature>
<keyword evidence="8" id="KW-0325">Glycoprotein</keyword>
<evidence type="ECO:0000256" key="1">
    <source>
        <dbReference type="ARBA" id="ARBA00004141"/>
    </source>
</evidence>
<proteinExistence type="inferred from homology"/>
<feature type="transmembrane region" description="Helical" evidence="11">
    <location>
        <begin position="1458"/>
        <end position="1488"/>
    </location>
</feature>
<evidence type="ECO:0000256" key="4">
    <source>
        <dbReference type="ARBA" id="ARBA00022729"/>
    </source>
</evidence>
<protein>
    <submittedName>
        <fullName evidence="15">PKD1L3 protein</fullName>
    </submittedName>
</protein>
<feature type="transmembrane region" description="Helical" evidence="11">
    <location>
        <begin position="1798"/>
        <end position="1817"/>
    </location>
</feature>
<feature type="transmembrane region" description="Helical" evidence="11">
    <location>
        <begin position="1837"/>
        <end position="1860"/>
    </location>
</feature>
<dbReference type="InterPro" id="IPR036392">
    <property type="entry name" value="PLAT/LH2_dom_sf"/>
</dbReference>
<dbReference type="Pfam" id="PF01477">
    <property type="entry name" value="PLAT"/>
    <property type="match status" value="1"/>
</dbReference>
<evidence type="ECO:0000256" key="6">
    <source>
        <dbReference type="ARBA" id="ARBA00023136"/>
    </source>
</evidence>
<dbReference type="Pfam" id="PF02010">
    <property type="entry name" value="REJ"/>
    <property type="match status" value="1"/>
</dbReference>
<dbReference type="GO" id="GO:0016020">
    <property type="term" value="C:membrane"/>
    <property type="evidence" value="ECO:0007669"/>
    <property type="project" value="UniProtKB-SubCell"/>
</dbReference>
<dbReference type="Gene3D" id="2.60.60.20">
    <property type="entry name" value="PLAT/LH2 domain"/>
    <property type="match status" value="1"/>
</dbReference>
<feature type="signal peptide" evidence="12">
    <location>
        <begin position="1"/>
        <end position="22"/>
    </location>
</feature>
<dbReference type="Proteomes" id="UP000838412">
    <property type="component" value="Chromosome 10"/>
</dbReference>
<dbReference type="FunFam" id="2.60.60.20:FF:000019">
    <property type="entry name" value="Uncharacterized protein"/>
    <property type="match status" value="1"/>
</dbReference>
<feature type="transmembrane region" description="Helical" evidence="11">
    <location>
        <begin position="1579"/>
        <end position="1598"/>
    </location>
</feature>
<evidence type="ECO:0000256" key="3">
    <source>
        <dbReference type="ARBA" id="ARBA00022692"/>
    </source>
</evidence>
<keyword evidence="4 12" id="KW-0732">Signal</keyword>
<reference evidence="15" key="1">
    <citation type="submission" date="2022-01" db="EMBL/GenBank/DDBJ databases">
        <authorList>
            <person name="Braso-Vives M."/>
        </authorList>
    </citation>
    <scope>NUCLEOTIDE SEQUENCE</scope>
</reference>
<evidence type="ECO:0000256" key="2">
    <source>
        <dbReference type="ARBA" id="ARBA00007200"/>
    </source>
</evidence>
<comment type="similarity">
    <text evidence="2">Belongs to the polycystin family.</text>
</comment>
<dbReference type="Gene3D" id="2.60.220.50">
    <property type="match status" value="1"/>
</dbReference>
<keyword evidence="16" id="KW-1185">Reference proteome</keyword>
<dbReference type="SUPFAM" id="SSF49723">
    <property type="entry name" value="Lipase/lipooxygenase domain (PLAT/LH2 domain)"/>
    <property type="match status" value="1"/>
</dbReference>
<name>A0A8J9VHS7_BRALA</name>
<dbReference type="GO" id="GO:0050982">
    <property type="term" value="P:detection of mechanical stimulus"/>
    <property type="evidence" value="ECO:0007669"/>
    <property type="project" value="TreeGrafter"/>
</dbReference>
<dbReference type="InterPro" id="IPR002859">
    <property type="entry name" value="PKD/REJ-like"/>
</dbReference>
<dbReference type="Gene3D" id="1.10.287.70">
    <property type="match status" value="1"/>
</dbReference>
<dbReference type="InterPro" id="IPR057244">
    <property type="entry name" value="GAIN_B"/>
</dbReference>
<dbReference type="InterPro" id="IPR000203">
    <property type="entry name" value="GPS"/>
</dbReference>
<feature type="chain" id="PRO_5035441514" evidence="12">
    <location>
        <begin position="23"/>
        <end position="2087"/>
    </location>
</feature>
<feature type="region of interest" description="Disordered" evidence="10">
    <location>
        <begin position="1335"/>
        <end position="1369"/>
    </location>
</feature>
<dbReference type="PANTHER" id="PTHR10877">
    <property type="entry name" value="POLYCYSTIN FAMILY MEMBER"/>
    <property type="match status" value="1"/>
</dbReference>
<keyword evidence="3 11" id="KW-0812">Transmembrane</keyword>
<evidence type="ECO:0000256" key="11">
    <source>
        <dbReference type="SAM" id="Phobius"/>
    </source>
</evidence>
<dbReference type="SMART" id="SM00303">
    <property type="entry name" value="GPS"/>
    <property type="match status" value="1"/>
</dbReference>
<feature type="transmembrane region" description="Helical" evidence="11">
    <location>
        <begin position="1926"/>
        <end position="1948"/>
    </location>
</feature>
<feature type="transmembrane region" description="Helical" evidence="11">
    <location>
        <begin position="1308"/>
        <end position="1329"/>
    </location>
</feature>
<feature type="domain" description="PLAT" evidence="13">
    <location>
        <begin position="1099"/>
        <end position="1216"/>
    </location>
</feature>
<feature type="domain" description="GAIN-B" evidence="14">
    <location>
        <begin position="888"/>
        <end position="1039"/>
    </location>
</feature>
<dbReference type="EMBL" id="OV696695">
    <property type="protein sequence ID" value="CAH1237995.1"/>
    <property type="molecule type" value="Genomic_DNA"/>
</dbReference>
<dbReference type="InterPro" id="IPR001024">
    <property type="entry name" value="PLAT/LH2_dom"/>
</dbReference>
<evidence type="ECO:0000259" key="14">
    <source>
        <dbReference type="PROSITE" id="PS50221"/>
    </source>
</evidence>
<accession>A0A8J9VHS7</accession>
<dbReference type="FunFam" id="1.10.287.70:FF:000333">
    <property type="entry name" value="Uncharacterized protein"/>
    <property type="match status" value="1"/>
</dbReference>
<evidence type="ECO:0000256" key="5">
    <source>
        <dbReference type="ARBA" id="ARBA00022989"/>
    </source>
</evidence>
<organism evidence="15 16">
    <name type="scientific">Branchiostoma lanceolatum</name>
    <name type="common">Common lancelet</name>
    <name type="synonym">Amphioxus lanceolatum</name>
    <dbReference type="NCBI Taxonomy" id="7740"/>
    <lineage>
        <taxon>Eukaryota</taxon>
        <taxon>Metazoa</taxon>
        <taxon>Chordata</taxon>
        <taxon>Cephalochordata</taxon>
        <taxon>Leptocardii</taxon>
        <taxon>Amphioxiformes</taxon>
        <taxon>Branchiostomatidae</taxon>
        <taxon>Branchiostoma</taxon>
    </lineage>
</organism>
<evidence type="ECO:0000256" key="7">
    <source>
        <dbReference type="ARBA" id="ARBA00023157"/>
    </source>
</evidence>
<dbReference type="InterPro" id="IPR046791">
    <property type="entry name" value="Polycystin_dom"/>
</dbReference>
<feature type="transmembrane region" description="Helical" evidence="11">
    <location>
        <begin position="1880"/>
        <end position="1906"/>
    </location>
</feature>
<dbReference type="Pfam" id="PF01825">
    <property type="entry name" value="GPS"/>
    <property type="match status" value="1"/>
</dbReference>
<comment type="subcellular location">
    <subcellularLocation>
        <location evidence="1">Membrane</location>
        <topology evidence="1">Multi-pass membrane protein</topology>
    </subcellularLocation>
</comment>
<sequence>MLSGEIAAILSVAVVSLPRVESSRCRRDVAAPSCSCRDGVATANGTCSLCSCTGDGHPWGCYEKLCGEYTSLGCWMDDYINGVRTIPQISGALPANPDLLERCCQAAASRGFPVFGVQGSTYCGGSADAQSTYDRYGPSTFCAGGIGGWWSNDVYQITGAVVQCETLHATGCSLTSATDEPPGDVTQPCNVTVDIHEGIRSVDNPLRVHQCGNISLLPLVSIRCNHTYNVSVRWTVRGNDTVTLAFKEAFHEFLPKGYADKLKLDLPAKTLPAGLLLAQVTVTIEVPEIGHTSIGVAQTWLEVLPFPIVAQVFGSSTRTLPLWHFWIRASLAHDPDCQIPSDKLSYAWSCEAVSYPNPPVTSGDLSACEALLGDLQAGSDPDGGSLHFDLLTKPVPQNSIVKVSLVISAEGHQPGHTYINIHTIDVPGYGEYRIICSANCNPGDLLAHEMFHLTMPASVDTSGPYTWTLEEAPADFPGLDWTNDILVLDSSNLKVRPNVFTVPGNYTIRATTYIDPAFPRIAEYRFLVIRNPVPRRLLQDSSAEIPPDVCSVIPAQGVSLVDKFCIVCEEFYDELGPLRMDIRYKIEAQNVELSAVKFPGEGPATPVDIVVNAYSGWVFYTPMLDIAPGNIIIELVASSADGRSTTVIMDPILITAPNKPQLIALADAMSDSQVEPFYSLLALGSSAEAFMSSVTVAAVAASLANRGEDITEVTDIVAENMANVELQDYDGIIGLATTILLVTAFPEYVSGAVHVFKASEMKAMAEQEGGVGFSDMLEANKEATTKTFQALDVLDDIYLLNIMPAYYDDDLFADIYTSKIHVRIEREDPADPSERLYTVAGVSDSFVRVPSISALVGDDCPGGETVGVQIFHVHARNNMSSMSFSLDFNSTLFPHDVTLWLRKHEPPTPDNYTWTTTLPVPDDELISVPWVNGTSLSSSAYHWLLREDEIAITDEDVDDKTDYFIGVRFGSESDRASGETVNFTLYAFETSCVYFEENGTHLWQSDGCRVGLMSNITHIHCQCDHLTKFAGFVAPNPLNIQEALSANILENPAGLILVLTVFASYLMGIVWARKADRKDIAKAGVGLLPGHKLNPRKECQYVITVYTGFRGNAGTTAEVTLVLYGSQYESPPFTLRDDNRCLYEQGSVDSFLLSTEEPLGVLTHMRVWHNNAGFSPSWYLSQIVVVNRGTNAPDFFLCNRWFAVDEDDGKIERAIPTSVEEDMTRFRNLFLAKSSRDMNDGHLWYSVKGRPARSPFTRVQRLSCCLTLLYSTMITNIMFFGRGDDFDPPEPLRIAGVKINPPISLPQLMIGIQSALIILPVNLLIVFLFRNSGTPVPKKGSGKKSNSEPGRRVVEVSHRRPKKEQAFNSDNPDVPSVWHPVVGVHKLRVLQASLDDDVEERSKMRDVDKDNAGLEQKWSLPWWGALVGWLLVWSASFVAAFFTVLYTLSFGRAKAEAWVFTFVTSFVSDLFLVQPVKLVLVAVLFALFTKKPVEDDDPPPKPTGDDEEYIIYNKGDSPTWRKLGTSATSWTRYFTTNRAADYATNSKFPAEERSTSPPDESVLAEARAKSAEKRKRRAAVLEVIVFGLFVTVIMLTAYQERSPLAFYMTQNVKGQIVEGDFSGIKDIESFWSWVEHDLIPTTRSAEWYNGQATTADTVLQDMLTHPLDAVQLRQVRLKQGMDSSKRDRQQYRYGNMYADITDTNQYCFPYFGLHGTYHTGGYLAPLGKTRASGLRSATFLQQRRWLDERTRAVFVELILYNPHANLFSSMTLVVEFTNLGAAYKGAEVVTLRLIQHDAILLLVLRAVLAVFILFFAIKEVKRLLSRPMEYLTDFWSWMELLVIIVGVATLGVYFNAQAIIDEAAEQRTSSSAIFSLYKSAVSWFQVYTYLLALLICCGTLKFIRLLRFNSHVHALTMTVRKSSRPILQFTFMAGIVLMAFTQMGNFLFGTKLQDYKNIPTSLQSLCTMMLGSFDFDALVDGHWVLGPLMFFSYQVMMQFILLSMFMAILMDVYAEESQDPNTDSDLRMVGFIRETTSEAVGKANRTLSNVGKRNSKKTDQTGTPDLDNRRKFSKVLEELADSEVDKV</sequence>
<dbReference type="GO" id="GO:0005509">
    <property type="term" value="F:calcium ion binding"/>
    <property type="evidence" value="ECO:0007669"/>
    <property type="project" value="InterPro"/>
</dbReference>
<dbReference type="PROSITE" id="PS50221">
    <property type="entry name" value="GAIN_B"/>
    <property type="match status" value="1"/>
</dbReference>